<dbReference type="InterPro" id="IPR051459">
    <property type="entry name" value="Cytochrome_c-type_DH"/>
</dbReference>
<feature type="signal peptide" evidence="5">
    <location>
        <begin position="1"/>
        <end position="20"/>
    </location>
</feature>
<dbReference type="PROSITE" id="PS51007">
    <property type="entry name" value="CYTC"/>
    <property type="match status" value="1"/>
</dbReference>
<dbReference type="Proteomes" id="UP001621964">
    <property type="component" value="Unassembled WGS sequence"/>
</dbReference>
<evidence type="ECO:0000259" key="6">
    <source>
        <dbReference type="PROSITE" id="PS51007"/>
    </source>
</evidence>
<keyword evidence="8" id="KW-1185">Reference proteome</keyword>
<dbReference type="InterPro" id="IPR036909">
    <property type="entry name" value="Cyt_c-like_dom_sf"/>
</dbReference>
<sequence>MKTTTTALTALILFSSAAYAAPAADAALMAKGKTVYEKNCAACHGKNGEGRAPVFPPLTKADYIEGKPQVLAKAIVKGIRGPITVNGKPYNGIMPFIAMSDADAAALSTFVMNAFNNGGGTVTEKDIKQARSQK</sequence>
<feature type="chain" id="PRO_5045695633" evidence="5">
    <location>
        <begin position="21"/>
        <end position="134"/>
    </location>
</feature>
<evidence type="ECO:0000256" key="5">
    <source>
        <dbReference type="SAM" id="SignalP"/>
    </source>
</evidence>
<keyword evidence="5" id="KW-0732">Signal</keyword>
<dbReference type="PANTHER" id="PTHR35008">
    <property type="entry name" value="BLL4482 PROTEIN-RELATED"/>
    <property type="match status" value="1"/>
</dbReference>
<feature type="domain" description="Cytochrome c" evidence="6">
    <location>
        <begin position="27"/>
        <end position="115"/>
    </location>
</feature>
<comment type="caution">
    <text evidence="7">The sequence shown here is derived from an EMBL/GenBank/DDBJ whole genome shotgun (WGS) entry which is preliminary data.</text>
</comment>
<keyword evidence="2 4" id="KW-0479">Metal-binding</keyword>
<evidence type="ECO:0000313" key="8">
    <source>
        <dbReference type="Proteomes" id="UP001621964"/>
    </source>
</evidence>
<evidence type="ECO:0000256" key="3">
    <source>
        <dbReference type="ARBA" id="ARBA00023004"/>
    </source>
</evidence>
<evidence type="ECO:0000256" key="2">
    <source>
        <dbReference type="ARBA" id="ARBA00022723"/>
    </source>
</evidence>
<dbReference type="Pfam" id="PF00034">
    <property type="entry name" value="Cytochrom_C"/>
    <property type="match status" value="1"/>
</dbReference>
<keyword evidence="1 4" id="KW-0349">Heme</keyword>
<dbReference type="RefSeq" id="WP_405385655.1">
    <property type="nucleotide sequence ID" value="NZ_JBJGEB010000003.1"/>
</dbReference>
<dbReference type="Gene3D" id="1.10.760.10">
    <property type="entry name" value="Cytochrome c-like domain"/>
    <property type="match status" value="1"/>
</dbReference>
<gene>
    <name evidence="7" type="ORF">ACI43T_04520</name>
</gene>
<dbReference type="SUPFAM" id="SSF46626">
    <property type="entry name" value="Cytochrome c"/>
    <property type="match status" value="1"/>
</dbReference>
<proteinExistence type="predicted"/>
<dbReference type="EMBL" id="JBJGEB010000003">
    <property type="protein sequence ID" value="MFK7641763.1"/>
    <property type="molecule type" value="Genomic_DNA"/>
</dbReference>
<name>A0ABW8Q464_9NEIS</name>
<keyword evidence="3 4" id="KW-0408">Iron</keyword>
<dbReference type="InterPro" id="IPR009056">
    <property type="entry name" value="Cyt_c-like_dom"/>
</dbReference>
<reference evidence="7 8" key="1">
    <citation type="submission" date="2024-11" db="EMBL/GenBank/DDBJ databases">
        <authorList>
            <person name="Mikucki A.G."/>
            <person name="Kahler C.M."/>
        </authorList>
    </citation>
    <scope>NUCLEOTIDE SEQUENCE [LARGE SCALE GENOMIC DNA]</scope>
    <source>
        <strain evidence="7 8">EXNM717</strain>
    </source>
</reference>
<protein>
    <submittedName>
        <fullName evidence="7">C-type cytochrome</fullName>
    </submittedName>
</protein>
<evidence type="ECO:0000256" key="1">
    <source>
        <dbReference type="ARBA" id="ARBA00022617"/>
    </source>
</evidence>
<accession>A0ABW8Q464</accession>
<evidence type="ECO:0000256" key="4">
    <source>
        <dbReference type="PROSITE-ProRule" id="PRU00433"/>
    </source>
</evidence>
<organism evidence="7 8">
    <name type="scientific">Neisseria oralis</name>
    <dbReference type="NCBI Taxonomy" id="1107316"/>
    <lineage>
        <taxon>Bacteria</taxon>
        <taxon>Pseudomonadati</taxon>
        <taxon>Pseudomonadota</taxon>
        <taxon>Betaproteobacteria</taxon>
        <taxon>Neisseriales</taxon>
        <taxon>Neisseriaceae</taxon>
        <taxon>Neisseria</taxon>
    </lineage>
</organism>
<dbReference type="PANTHER" id="PTHR35008:SF8">
    <property type="entry name" value="ALCOHOL DEHYDROGENASE CYTOCHROME C SUBUNIT"/>
    <property type="match status" value="1"/>
</dbReference>
<evidence type="ECO:0000313" key="7">
    <source>
        <dbReference type="EMBL" id="MFK7641763.1"/>
    </source>
</evidence>